<dbReference type="GO" id="GO:0006508">
    <property type="term" value="P:proteolysis"/>
    <property type="evidence" value="ECO:0007669"/>
    <property type="project" value="InterPro"/>
</dbReference>
<accession>A0A812IEV9</accession>
<dbReference type="Gene3D" id="3.40.50.1460">
    <property type="match status" value="1"/>
</dbReference>
<dbReference type="OrthoDB" id="444487at2759"/>
<reference evidence="2" key="1">
    <citation type="submission" date="2021-02" db="EMBL/GenBank/DDBJ databases">
        <authorList>
            <person name="Dougan E. K."/>
            <person name="Rhodes N."/>
            <person name="Thang M."/>
            <person name="Chan C."/>
        </authorList>
    </citation>
    <scope>NUCLEOTIDE SEQUENCE</scope>
</reference>
<dbReference type="InterPro" id="IPR001309">
    <property type="entry name" value="Pept_C14_p20"/>
</dbReference>
<evidence type="ECO:0000259" key="1">
    <source>
        <dbReference type="PROSITE" id="PS50208"/>
    </source>
</evidence>
<name>A0A812IEV9_9DINO</name>
<proteinExistence type="predicted"/>
<dbReference type="InterPro" id="IPR029030">
    <property type="entry name" value="Caspase-like_dom_sf"/>
</dbReference>
<protein>
    <submittedName>
        <fullName evidence="2">HCN4 protein</fullName>
    </submittedName>
</protein>
<evidence type="ECO:0000313" key="3">
    <source>
        <dbReference type="Proteomes" id="UP000604046"/>
    </source>
</evidence>
<dbReference type="SUPFAM" id="SSF52129">
    <property type="entry name" value="Caspase-like"/>
    <property type="match status" value="1"/>
</dbReference>
<comment type="caution">
    <text evidence="2">The sequence shown here is derived from an EMBL/GenBank/DDBJ whole genome shotgun (WGS) entry which is preliminary data.</text>
</comment>
<feature type="domain" description="Caspase family p20" evidence="1">
    <location>
        <begin position="2"/>
        <end position="89"/>
    </location>
</feature>
<dbReference type="AlphaFoldDB" id="A0A812IEV9"/>
<dbReference type="Pfam" id="PF00656">
    <property type="entry name" value="Peptidase_C14"/>
    <property type="match status" value="1"/>
</dbReference>
<dbReference type="PROSITE" id="PS50208">
    <property type="entry name" value="CASPASE_P20"/>
    <property type="match status" value="1"/>
</dbReference>
<dbReference type="InterPro" id="IPR011600">
    <property type="entry name" value="Pept_C14_caspase"/>
</dbReference>
<evidence type="ECO:0000313" key="2">
    <source>
        <dbReference type="EMBL" id="CAE7032987.1"/>
    </source>
</evidence>
<dbReference type="GO" id="GO:0004197">
    <property type="term" value="F:cysteine-type endopeptidase activity"/>
    <property type="evidence" value="ECO:0007669"/>
    <property type="project" value="InterPro"/>
</dbReference>
<gene>
    <name evidence="2" type="primary">HCN4</name>
    <name evidence="2" type="ORF">SNAT2548_LOCUS3962</name>
</gene>
<dbReference type="Proteomes" id="UP000604046">
    <property type="component" value="Unassembled WGS sequence"/>
</dbReference>
<sequence>MARRLALILANGAYLHRPKLSRPAAAAAELARKLHALDFQVQSAIDETLAGMQAAVEEYLGQVSTAAEPPTETDRQEPLLLVCAFCGHGSAGRFLPVDCASVPAPEETFCFFEDLLFKLLHALESARSNAFVRNKSWKQQKNASLFHRLGCPTDDDVVSGWKSCGIRILIVIESCRRLVGEELAAYQAARARCAHGKRHLLPCMLPVRRELASLGGADWDAARMAFVARQLGAGAPQLLFALSSESTTPSYDVAAGLQSCARSGRQVHQE</sequence>
<dbReference type="EMBL" id="CAJNDS010000242">
    <property type="protein sequence ID" value="CAE7032987.1"/>
    <property type="molecule type" value="Genomic_DNA"/>
</dbReference>
<organism evidence="2 3">
    <name type="scientific">Symbiodinium natans</name>
    <dbReference type="NCBI Taxonomy" id="878477"/>
    <lineage>
        <taxon>Eukaryota</taxon>
        <taxon>Sar</taxon>
        <taxon>Alveolata</taxon>
        <taxon>Dinophyceae</taxon>
        <taxon>Suessiales</taxon>
        <taxon>Symbiodiniaceae</taxon>
        <taxon>Symbiodinium</taxon>
    </lineage>
</organism>
<keyword evidence="3" id="KW-1185">Reference proteome</keyword>